<protein>
    <submittedName>
        <fullName evidence="2">Uncharacterized protein</fullName>
    </submittedName>
</protein>
<evidence type="ECO:0000313" key="3">
    <source>
        <dbReference type="Proteomes" id="UP001140206"/>
    </source>
</evidence>
<name>A0AAV8C2U2_9POAL</name>
<feature type="transmembrane region" description="Helical" evidence="1">
    <location>
        <begin position="334"/>
        <end position="354"/>
    </location>
</feature>
<feature type="transmembrane region" description="Helical" evidence="1">
    <location>
        <begin position="200"/>
        <end position="218"/>
    </location>
</feature>
<comment type="caution">
    <text evidence="2">The sequence shown here is derived from an EMBL/GenBank/DDBJ whole genome shotgun (WGS) entry which is preliminary data.</text>
</comment>
<proteinExistence type="predicted"/>
<feature type="transmembrane region" description="Helical" evidence="1">
    <location>
        <begin position="25"/>
        <end position="45"/>
    </location>
</feature>
<reference evidence="2" key="1">
    <citation type="submission" date="2022-08" db="EMBL/GenBank/DDBJ databases">
        <authorList>
            <person name="Marques A."/>
        </authorList>
    </citation>
    <scope>NUCLEOTIDE SEQUENCE</scope>
    <source>
        <strain evidence="2">RhyPub2mFocal</strain>
        <tissue evidence="2">Leaves</tissue>
    </source>
</reference>
<keyword evidence="1" id="KW-0812">Transmembrane</keyword>
<keyword evidence="1" id="KW-1133">Transmembrane helix</keyword>
<feature type="transmembrane region" description="Helical" evidence="1">
    <location>
        <begin position="238"/>
        <end position="254"/>
    </location>
</feature>
<accession>A0AAV8C2U2</accession>
<organism evidence="2 3">
    <name type="scientific">Rhynchospora pubera</name>
    <dbReference type="NCBI Taxonomy" id="906938"/>
    <lineage>
        <taxon>Eukaryota</taxon>
        <taxon>Viridiplantae</taxon>
        <taxon>Streptophyta</taxon>
        <taxon>Embryophyta</taxon>
        <taxon>Tracheophyta</taxon>
        <taxon>Spermatophyta</taxon>
        <taxon>Magnoliopsida</taxon>
        <taxon>Liliopsida</taxon>
        <taxon>Poales</taxon>
        <taxon>Cyperaceae</taxon>
        <taxon>Cyperoideae</taxon>
        <taxon>Rhynchosporeae</taxon>
        <taxon>Rhynchospora</taxon>
    </lineage>
</organism>
<gene>
    <name evidence="2" type="ORF">LUZ62_082748</name>
</gene>
<feature type="transmembrane region" description="Helical" evidence="1">
    <location>
        <begin position="95"/>
        <end position="115"/>
    </location>
</feature>
<sequence length="402" mass="45164">MPETTQQSTQVANEYAEHAKRLTTYAKTTILITISLLVAFYSMSLDKQEKKIFILASFASLLFALLFELILLVLIGCIEEPNWNCFPCQYGEQMYFFIYGSNLLLMLTALFLLLLCTSRYTFLSVFLVLMLPVIASLFYQATKMVHTESIKKYKEHDSELNCSSELSAAVVIMLFAGLSSIVFSSATLPRQNLEIKTTECFLYITIIMGLLLMLLTSVPPAVLQQSTRVRMVKAVKSLAYTIVSLLALVGLLAACEIIQGLVVLSTSVHIAGAMYWFVRELRCKLPDQIIAGPVQVPRMELDPLSMVLASGTFSILMLVYSTNVDNSKLHNRSAYFVLMAVCMLSLCSTFISSLGKMIIFRYYLQTRPWKNAKVVMSFITYPVLFVAALSSFLLALYKHHDI</sequence>
<keyword evidence="3" id="KW-1185">Reference proteome</keyword>
<feature type="transmembrane region" description="Helical" evidence="1">
    <location>
        <begin position="374"/>
        <end position="397"/>
    </location>
</feature>
<feature type="transmembrane region" description="Helical" evidence="1">
    <location>
        <begin position="166"/>
        <end position="188"/>
    </location>
</feature>
<evidence type="ECO:0000256" key="1">
    <source>
        <dbReference type="SAM" id="Phobius"/>
    </source>
</evidence>
<evidence type="ECO:0000313" key="2">
    <source>
        <dbReference type="EMBL" id="KAJ4748343.1"/>
    </source>
</evidence>
<dbReference type="AlphaFoldDB" id="A0AAV8C2U2"/>
<feature type="transmembrane region" description="Helical" evidence="1">
    <location>
        <begin position="122"/>
        <end position="141"/>
    </location>
</feature>
<dbReference type="EMBL" id="JAMFTS010000005">
    <property type="protein sequence ID" value="KAJ4748343.1"/>
    <property type="molecule type" value="Genomic_DNA"/>
</dbReference>
<keyword evidence="1" id="KW-0472">Membrane</keyword>
<feature type="transmembrane region" description="Helical" evidence="1">
    <location>
        <begin position="261"/>
        <end position="278"/>
    </location>
</feature>
<dbReference type="Proteomes" id="UP001140206">
    <property type="component" value="Chromosome 5"/>
</dbReference>
<feature type="transmembrane region" description="Helical" evidence="1">
    <location>
        <begin position="52"/>
        <end position="75"/>
    </location>
</feature>
<feature type="transmembrane region" description="Helical" evidence="1">
    <location>
        <begin position="304"/>
        <end position="322"/>
    </location>
</feature>